<comment type="caution">
    <text evidence="2">The sequence shown here is derived from an EMBL/GenBank/DDBJ whole genome shotgun (WGS) entry which is preliminary data.</text>
</comment>
<dbReference type="EMBL" id="JAHUZN010000006">
    <property type="protein sequence ID" value="KAG8490601.1"/>
    <property type="molecule type" value="Genomic_DNA"/>
</dbReference>
<gene>
    <name evidence="2" type="ORF">CXB51_013856</name>
</gene>
<dbReference type="AlphaFoldDB" id="A0A8J5YJC2"/>
<dbReference type="OrthoDB" id="10548837at2759"/>
<sequence>MSSSGRRDELWASGQGMARNLIITTRPKDEIPPLPTKEQLKRKWDDKDIDDSNIKESWEDENELAPPLRLRGLKAMGSMESDSD</sequence>
<proteinExistence type="predicted"/>
<evidence type="ECO:0000313" key="2">
    <source>
        <dbReference type="EMBL" id="KAG8490601.1"/>
    </source>
</evidence>
<evidence type="ECO:0000256" key="1">
    <source>
        <dbReference type="SAM" id="MobiDB-lite"/>
    </source>
</evidence>
<evidence type="ECO:0000313" key="3">
    <source>
        <dbReference type="Proteomes" id="UP000701853"/>
    </source>
</evidence>
<dbReference type="Proteomes" id="UP000701853">
    <property type="component" value="Chromosome 6"/>
</dbReference>
<accession>A0A8J5YJC2</accession>
<protein>
    <submittedName>
        <fullName evidence="2">Uncharacterized protein</fullName>
    </submittedName>
</protein>
<reference evidence="2 3" key="1">
    <citation type="journal article" date="2021" name="bioRxiv">
        <title>The Gossypium anomalum genome as a resource for cotton improvement and evolutionary analysis of hybrid incompatibility.</title>
        <authorList>
            <person name="Grover C.E."/>
            <person name="Yuan D."/>
            <person name="Arick M.A."/>
            <person name="Miller E.R."/>
            <person name="Hu G."/>
            <person name="Peterson D.G."/>
            <person name="Wendel J.F."/>
            <person name="Udall J.A."/>
        </authorList>
    </citation>
    <scope>NUCLEOTIDE SEQUENCE [LARGE SCALE GENOMIC DNA]</scope>
    <source>
        <strain evidence="2">JFW-Udall</strain>
        <tissue evidence="2">Leaf</tissue>
    </source>
</reference>
<name>A0A8J5YJC2_9ROSI</name>
<keyword evidence="3" id="KW-1185">Reference proteome</keyword>
<organism evidence="2 3">
    <name type="scientific">Gossypium anomalum</name>
    <dbReference type="NCBI Taxonomy" id="47600"/>
    <lineage>
        <taxon>Eukaryota</taxon>
        <taxon>Viridiplantae</taxon>
        <taxon>Streptophyta</taxon>
        <taxon>Embryophyta</taxon>
        <taxon>Tracheophyta</taxon>
        <taxon>Spermatophyta</taxon>
        <taxon>Magnoliopsida</taxon>
        <taxon>eudicotyledons</taxon>
        <taxon>Gunneridae</taxon>
        <taxon>Pentapetalae</taxon>
        <taxon>rosids</taxon>
        <taxon>malvids</taxon>
        <taxon>Malvales</taxon>
        <taxon>Malvaceae</taxon>
        <taxon>Malvoideae</taxon>
        <taxon>Gossypium</taxon>
    </lineage>
</organism>
<feature type="region of interest" description="Disordered" evidence="1">
    <location>
        <begin position="25"/>
        <end position="45"/>
    </location>
</feature>